<name>A0AA39MG54_ARMTA</name>
<evidence type="ECO:0000313" key="2">
    <source>
        <dbReference type="Proteomes" id="UP001175211"/>
    </source>
</evidence>
<dbReference type="Gene3D" id="1.10.600.10">
    <property type="entry name" value="Farnesyl Diphosphate Synthase"/>
    <property type="match status" value="1"/>
</dbReference>
<dbReference type="SUPFAM" id="SSF48576">
    <property type="entry name" value="Terpenoid synthases"/>
    <property type="match status" value="1"/>
</dbReference>
<protein>
    <recommendedName>
        <fullName evidence="3">Terpenoid synthase</fullName>
    </recommendedName>
</protein>
<dbReference type="EMBL" id="JAUEPS010000290">
    <property type="protein sequence ID" value="KAK0432603.1"/>
    <property type="molecule type" value="Genomic_DNA"/>
</dbReference>
<proteinExistence type="predicted"/>
<dbReference type="AlphaFoldDB" id="A0AA39MG54"/>
<evidence type="ECO:0000313" key="1">
    <source>
        <dbReference type="EMBL" id="KAK0432603.1"/>
    </source>
</evidence>
<dbReference type="GeneID" id="85364046"/>
<reference evidence="1" key="1">
    <citation type="submission" date="2023-06" db="EMBL/GenBank/DDBJ databases">
        <authorList>
            <consortium name="Lawrence Berkeley National Laboratory"/>
            <person name="Ahrendt S."/>
            <person name="Sahu N."/>
            <person name="Indic B."/>
            <person name="Wong-Bajracharya J."/>
            <person name="Merenyi Z."/>
            <person name="Ke H.-M."/>
            <person name="Monk M."/>
            <person name="Kocsube S."/>
            <person name="Drula E."/>
            <person name="Lipzen A."/>
            <person name="Balint B."/>
            <person name="Henrissat B."/>
            <person name="Andreopoulos B."/>
            <person name="Martin F.M."/>
            <person name="Harder C.B."/>
            <person name="Rigling D."/>
            <person name="Ford K.L."/>
            <person name="Foster G.D."/>
            <person name="Pangilinan J."/>
            <person name="Papanicolaou A."/>
            <person name="Barry K."/>
            <person name="LaButti K."/>
            <person name="Viragh M."/>
            <person name="Koriabine M."/>
            <person name="Yan M."/>
            <person name="Riley R."/>
            <person name="Champramary S."/>
            <person name="Plett K.L."/>
            <person name="Tsai I.J."/>
            <person name="Slot J."/>
            <person name="Sipos G."/>
            <person name="Plett J."/>
            <person name="Nagy L.G."/>
            <person name="Grigoriev I.V."/>
        </authorList>
    </citation>
    <scope>NUCLEOTIDE SEQUENCE</scope>
    <source>
        <strain evidence="1">CCBAS 213</strain>
    </source>
</reference>
<feature type="non-terminal residue" evidence="1">
    <location>
        <position position="1"/>
    </location>
</feature>
<accession>A0AA39MG54</accession>
<dbReference type="InterPro" id="IPR008949">
    <property type="entry name" value="Isoprenoid_synthase_dom_sf"/>
</dbReference>
<gene>
    <name evidence="1" type="ORF">EV420DRAFT_1755377</name>
</gene>
<dbReference type="RefSeq" id="XP_060321386.1">
    <property type="nucleotide sequence ID" value="XM_060480498.1"/>
</dbReference>
<evidence type="ECO:0008006" key="3">
    <source>
        <dbReference type="Google" id="ProtNLM"/>
    </source>
</evidence>
<keyword evidence="2" id="KW-1185">Reference proteome</keyword>
<organism evidence="1 2">
    <name type="scientific">Armillaria tabescens</name>
    <name type="common">Ringless honey mushroom</name>
    <name type="synonym">Agaricus tabescens</name>
    <dbReference type="NCBI Taxonomy" id="1929756"/>
    <lineage>
        <taxon>Eukaryota</taxon>
        <taxon>Fungi</taxon>
        <taxon>Dikarya</taxon>
        <taxon>Basidiomycota</taxon>
        <taxon>Agaricomycotina</taxon>
        <taxon>Agaricomycetes</taxon>
        <taxon>Agaricomycetidae</taxon>
        <taxon>Agaricales</taxon>
        <taxon>Marasmiineae</taxon>
        <taxon>Physalacriaceae</taxon>
        <taxon>Desarmillaria</taxon>
    </lineage>
</organism>
<comment type="caution">
    <text evidence="1">The sequence shown here is derived from an EMBL/GenBank/DDBJ whole genome shotgun (WGS) entry which is preliminary data.</text>
</comment>
<dbReference type="Proteomes" id="UP001175211">
    <property type="component" value="Unassembled WGS sequence"/>
</dbReference>
<sequence>MTYVWGTTVRLSLYHRACAPKSMFAFWHSRISYTMTMSLSLANASHTGCLLCYVGPRNVTDRQQKSKQTTEDIIRSFVHQFDTTNLPSVSDPALEDLCMKEAEHRGYALDALRPYLVTGLNITASAYHHLDDVNVKVYIAFYTTFAIYFDDVYPDDPDALVGVPIFTKHFASSEKQPNKMLDDFANILAEASQLFGEVTAEFHRPGDPQRHEVYLSRSLAHQRRQTHKVEKYAVFLRELSGIAEAYAVFIFPTEMPYSVYIEALPLLREVICFINDVTSFKEELDSDNHNLISILAEARGEPKTKTLCNVAE</sequence>